<organism evidence="2 3">
    <name type="scientific">Actinia tenebrosa</name>
    <name type="common">Australian red waratah sea anemone</name>
    <dbReference type="NCBI Taxonomy" id="6105"/>
    <lineage>
        <taxon>Eukaryota</taxon>
        <taxon>Metazoa</taxon>
        <taxon>Cnidaria</taxon>
        <taxon>Anthozoa</taxon>
        <taxon>Hexacorallia</taxon>
        <taxon>Actiniaria</taxon>
        <taxon>Actiniidae</taxon>
        <taxon>Actinia</taxon>
    </lineage>
</organism>
<keyword evidence="2" id="KW-1185">Reference proteome</keyword>
<dbReference type="AlphaFoldDB" id="A0A6P8IRZ4"/>
<dbReference type="InParanoid" id="A0A6P8IRZ4"/>
<sequence>MALSVVTFNIGGDGTRKQKKRMINKFFSDHLPSFIYFQENPWRKRYIRNHVPKIRERYEAVSHEQFDATVLYRKDVLKDKGSAKLRELFQDAFNDKSHLDFVTFKERASFSKLTETKTGTSFVAISWHGEYTGLSEQEKKEKFEDLLLVIKEINSKTKLPVVLGGDFNITLDSVSDSIEEQGLEVYQYDLQNRDRVIDFFVVTRDVNLPGVSAFGDYMYTKTEDQTIENEDQTSESEDQTIENEDQTSRSEDQTSRSEDQTSRSEDQTSRSEDQTSRSEDQTSRSEDQTSESEEERKQVFDHDPVQALVSFDFDKEDEDQTSVREGEYTFDGDSDGVDYYFKNISFK</sequence>
<dbReference type="RefSeq" id="XP_031569652.1">
    <property type="nucleotide sequence ID" value="XM_031713792.1"/>
</dbReference>
<dbReference type="InterPro" id="IPR036691">
    <property type="entry name" value="Endo/exonu/phosph_ase_sf"/>
</dbReference>
<reference evidence="3" key="1">
    <citation type="submission" date="2025-08" db="UniProtKB">
        <authorList>
            <consortium name="RefSeq"/>
        </authorList>
    </citation>
    <scope>IDENTIFICATION</scope>
    <source>
        <tissue evidence="3">Tentacle</tissue>
    </source>
</reference>
<dbReference type="Gene3D" id="3.60.10.10">
    <property type="entry name" value="Endonuclease/exonuclease/phosphatase"/>
    <property type="match status" value="1"/>
</dbReference>
<evidence type="ECO:0000313" key="2">
    <source>
        <dbReference type="Proteomes" id="UP000515163"/>
    </source>
</evidence>
<feature type="compositionally biased region" description="Basic and acidic residues" evidence="1">
    <location>
        <begin position="246"/>
        <end position="287"/>
    </location>
</feature>
<evidence type="ECO:0000256" key="1">
    <source>
        <dbReference type="SAM" id="MobiDB-lite"/>
    </source>
</evidence>
<dbReference type="Proteomes" id="UP000515163">
    <property type="component" value="Unplaced"/>
</dbReference>
<evidence type="ECO:0000313" key="3">
    <source>
        <dbReference type="RefSeq" id="XP_031569652.1"/>
    </source>
</evidence>
<dbReference type="KEGG" id="aten:116304128"/>
<feature type="region of interest" description="Disordered" evidence="1">
    <location>
        <begin position="225"/>
        <end position="336"/>
    </location>
</feature>
<accession>A0A6P8IRZ4</accession>
<feature type="compositionally biased region" description="Acidic residues" evidence="1">
    <location>
        <begin position="225"/>
        <end position="245"/>
    </location>
</feature>
<protein>
    <submittedName>
        <fullName evidence="3">Uncharacterized protein LOC116304128 isoform X1</fullName>
    </submittedName>
</protein>
<feature type="compositionally biased region" description="Basic and acidic residues" evidence="1">
    <location>
        <begin position="294"/>
        <end position="304"/>
    </location>
</feature>
<dbReference type="SUPFAM" id="SSF56219">
    <property type="entry name" value="DNase I-like"/>
    <property type="match status" value="1"/>
</dbReference>
<dbReference type="OrthoDB" id="5967537at2759"/>
<dbReference type="GeneID" id="116304128"/>
<proteinExistence type="predicted"/>
<name>A0A6P8IRZ4_ACTTE</name>
<gene>
    <name evidence="3" type="primary">LOC116304128</name>
</gene>